<gene>
    <name evidence="2" type="ORF">LCGC14_1744110</name>
</gene>
<dbReference type="AlphaFoldDB" id="A0A0F9JL33"/>
<comment type="caution">
    <text evidence="2">The sequence shown here is derived from an EMBL/GenBank/DDBJ whole genome shotgun (WGS) entry which is preliminary data.</text>
</comment>
<feature type="transmembrane region" description="Helical" evidence="1">
    <location>
        <begin position="40"/>
        <end position="66"/>
    </location>
</feature>
<proteinExistence type="predicted"/>
<reference evidence="2" key="1">
    <citation type="journal article" date="2015" name="Nature">
        <title>Complex archaea that bridge the gap between prokaryotes and eukaryotes.</title>
        <authorList>
            <person name="Spang A."/>
            <person name="Saw J.H."/>
            <person name="Jorgensen S.L."/>
            <person name="Zaremba-Niedzwiedzka K."/>
            <person name="Martijn J."/>
            <person name="Lind A.E."/>
            <person name="van Eijk R."/>
            <person name="Schleper C."/>
            <person name="Guy L."/>
            <person name="Ettema T.J."/>
        </authorList>
    </citation>
    <scope>NUCLEOTIDE SEQUENCE</scope>
</reference>
<sequence>MPIITAVMGVAFKALSKVKKSTWNAMSGAMKSVKTAVDPMSAFARLLTIFTPLLKILTAKIMVGLIPAFQKIMKILLSPEVLNLLDLLANLFIMLISPLLDLVIFILPPLITMFTVILNVLTTIVTFVKNVFIRAWDNVLHAIRLVANGFIWFINAIISGINMLMKVLTFGSWRNIPNIKYLHQGTDFVPRTGPYILERGEQVISKKEKRSSGDTHVHIDLRGAVIGDLDRFSRSILEQVMMRIG</sequence>
<accession>A0A0F9JL33</accession>
<keyword evidence="1" id="KW-0812">Transmembrane</keyword>
<feature type="transmembrane region" description="Helical" evidence="1">
    <location>
        <begin position="145"/>
        <end position="165"/>
    </location>
</feature>
<name>A0A0F9JL33_9ZZZZ</name>
<keyword evidence="1" id="KW-1133">Transmembrane helix</keyword>
<organism evidence="2">
    <name type="scientific">marine sediment metagenome</name>
    <dbReference type="NCBI Taxonomy" id="412755"/>
    <lineage>
        <taxon>unclassified sequences</taxon>
        <taxon>metagenomes</taxon>
        <taxon>ecological metagenomes</taxon>
    </lineage>
</organism>
<protein>
    <recommendedName>
        <fullName evidence="3">Phage tail tape measure protein domain-containing protein</fullName>
    </recommendedName>
</protein>
<evidence type="ECO:0008006" key="3">
    <source>
        <dbReference type="Google" id="ProtNLM"/>
    </source>
</evidence>
<evidence type="ECO:0000256" key="1">
    <source>
        <dbReference type="SAM" id="Phobius"/>
    </source>
</evidence>
<keyword evidence="1" id="KW-0472">Membrane</keyword>
<dbReference type="EMBL" id="LAZR01015996">
    <property type="protein sequence ID" value="KKM06426.1"/>
    <property type="molecule type" value="Genomic_DNA"/>
</dbReference>
<feature type="transmembrane region" description="Helical" evidence="1">
    <location>
        <begin position="87"/>
        <end position="107"/>
    </location>
</feature>
<feature type="transmembrane region" description="Helical" evidence="1">
    <location>
        <begin position="113"/>
        <end position="133"/>
    </location>
</feature>
<evidence type="ECO:0000313" key="2">
    <source>
        <dbReference type="EMBL" id="KKM06426.1"/>
    </source>
</evidence>